<dbReference type="PANTHER" id="PTHR38834">
    <property type="entry name" value="PERIPLASMIC SUBSTRATE BINDING PROTEIN FAMILY 3"/>
    <property type="match status" value="1"/>
</dbReference>
<name>A0A1G7UAK7_9PROT</name>
<keyword evidence="4" id="KW-1185">Reference proteome</keyword>
<evidence type="ECO:0000313" key="4">
    <source>
        <dbReference type="Proteomes" id="UP000199415"/>
    </source>
</evidence>
<evidence type="ECO:0000313" key="3">
    <source>
        <dbReference type="EMBL" id="SDG44331.1"/>
    </source>
</evidence>
<reference evidence="3 4" key="1">
    <citation type="submission" date="2016-10" db="EMBL/GenBank/DDBJ databases">
        <authorList>
            <person name="de Groot N.N."/>
        </authorList>
    </citation>
    <scope>NUCLEOTIDE SEQUENCE [LARGE SCALE GENOMIC DNA]</scope>
    <source>
        <strain evidence="3 4">DSM 25584</strain>
    </source>
</reference>
<sequence>MTASIHGLPPWPSRAARALTLAATLAVLAVAGAAKADDLKVLSAHLPPYSMDVEDGKRGFVAEVAKEIARRVGAPTELHYAPWARVYRAVRERENRLLAPIARTPQREDELSWVVPVFPDRMVVFTHGEDAEPLTLAEAREQDLIGVQRGSLMHELLKKRGVEADKLQVQARQAETARLLARDRVDAWVSLESLAVFAMKEAGLDPEKLVYGETIDSYTIYIGGSPGLPETVKQRWREAFEAMKRDGTYQEIMAKYGA</sequence>
<dbReference type="Pfam" id="PF00497">
    <property type="entry name" value="SBP_bac_3"/>
    <property type="match status" value="1"/>
</dbReference>
<evidence type="ECO:0000259" key="2">
    <source>
        <dbReference type="SMART" id="SM00062"/>
    </source>
</evidence>
<dbReference type="RefSeq" id="WP_090021596.1">
    <property type="nucleotide sequence ID" value="NZ_FNCE01000013.1"/>
</dbReference>
<dbReference type="EMBL" id="FNCE01000013">
    <property type="protein sequence ID" value="SDG44331.1"/>
    <property type="molecule type" value="Genomic_DNA"/>
</dbReference>
<dbReference type="SMART" id="SM00062">
    <property type="entry name" value="PBPb"/>
    <property type="match status" value="1"/>
</dbReference>
<dbReference type="Gene3D" id="3.40.190.10">
    <property type="entry name" value="Periplasmic binding protein-like II"/>
    <property type="match status" value="2"/>
</dbReference>
<organism evidence="3 4">
    <name type="scientific">Limimonas halophila</name>
    <dbReference type="NCBI Taxonomy" id="1082479"/>
    <lineage>
        <taxon>Bacteria</taxon>
        <taxon>Pseudomonadati</taxon>
        <taxon>Pseudomonadota</taxon>
        <taxon>Alphaproteobacteria</taxon>
        <taxon>Rhodospirillales</taxon>
        <taxon>Rhodovibrionaceae</taxon>
        <taxon>Limimonas</taxon>
    </lineage>
</organism>
<proteinExistence type="predicted"/>
<protein>
    <submittedName>
        <fullName evidence="3">Amino acid ABC transporter substrate-binding protein, PAAT family</fullName>
    </submittedName>
</protein>
<feature type="domain" description="Solute-binding protein family 3/N-terminal" evidence="2">
    <location>
        <begin position="38"/>
        <end position="258"/>
    </location>
</feature>
<dbReference type="AlphaFoldDB" id="A0A1G7UAK7"/>
<feature type="signal peptide" evidence="1">
    <location>
        <begin position="1"/>
        <end position="36"/>
    </location>
</feature>
<dbReference type="Proteomes" id="UP000199415">
    <property type="component" value="Unassembled WGS sequence"/>
</dbReference>
<feature type="chain" id="PRO_5011500806" evidence="1">
    <location>
        <begin position="37"/>
        <end position="258"/>
    </location>
</feature>
<dbReference type="PANTHER" id="PTHR38834:SF3">
    <property type="entry name" value="SOLUTE-BINDING PROTEIN FAMILY 3_N-TERMINAL DOMAIN-CONTAINING PROTEIN"/>
    <property type="match status" value="1"/>
</dbReference>
<dbReference type="SUPFAM" id="SSF53850">
    <property type="entry name" value="Periplasmic binding protein-like II"/>
    <property type="match status" value="1"/>
</dbReference>
<accession>A0A1G7UAK7</accession>
<dbReference type="STRING" id="1082479.SAMN05216241_11315"/>
<evidence type="ECO:0000256" key="1">
    <source>
        <dbReference type="SAM" id="SignalP"/>
    </source>
</evidence>
<dbReference type="InterPro" id="IPR001638">
    <property type="entry name" value="Solute-binding_3/MltF_N"/>
</dbReference>
<gene>
    <name evidence="3" type="ORF">SAMN05216241_11315</name>
</gene>
<dbReference type="OrthoDB" id="7857781at2"/>
<keyword evidence="1" id="KW-0732">Signal</keyword>